<dbReference type="Gene3D" id="2.130.10.10">
    <property type="entry name" value="YVTN repeat-like/Quinoprotein amine dehydrogenase"/>
    <property type="match status" value="1"/>
</dbReference>
<keyword evidence="6" id="KW-0001">2Fe-2S</keyword>
<evidence type="ECO:0000259" key="15">
    <source>
        <dbReference type="PROSITE" id="PS51296"/>
    </source>
</evidence>
<dbReference type="InterPro" id="IPR056165">
    <property type="entry name" value="Beta-prop_ELP1_2nd"/>
</dbReference>
<dbReference type="SUPFAM" id="SSF50022">
    <property type="entry name" value="ISP domain"/>
    <property type="match status" value="1"/>
</dbReference>
<dbReference type="CDD" id="cd03467">
    <property type="entry name" value="Rieske"/>
    <property type="match status" value="1"/>
</dbReference>
<keyword evidence="5" id="KW-0819">tRNA processing</keyword>
<evidence type="ECO:0000256" key="13">
    <source>
        <dbReference type="ARBA" id="ARBA00029535"/>
    </source>
</evidence>
<dbReference type="Pfam" id="PF23878">
    <property type="entry name" value="TPR_ELP1"/>
    <property type="match status" value="1"/>
</dbReference>
<evidence type="ECO:0000256" key="2">
    <source>
        <dbReference type="ARBA" id="ARBA00005043"/>
    </source>
</evidence>
<dbReference type="InterPro" id="IPR017941">
    <property type="entry name" value="Rieske_2Fe-2S"/>
</dbReference>
<evidence type="ECO:0000256" key="9">
    <source>
        <dbReference type="ARBA" id="ARBA00023002"/>
    </source>
</evidence>
<evidence type="ECO:0000256" key="11">
    <source>
        <dbReference type="ARBA" id="ARBA00023014"/>
    </source>
</evidence>
<evidence type="ECO:0000256" key="4">
    <source>
        <dbReference type="ARBA" id="ARBA00022490"/>
    </source>
</evidence>
<dbReference type="InterPro" id="IPR012748">
    <property type="entry name" value="Rieske-like_NirD"/>
</dbReference>
<evidence type="ECO:0000256" key="7">
    <source>
        <dbReference type="ARBA" id="ARBA00022723"/>
    </source>
</evidence>
<dbReference type="Pfam" id="PF04762">
    <property type="entry name" value="Beta-prop_ELP1_1st"/>
    <property type="match status" value="2"/>
</dbReference>
<keyword evidence="8" id="KW-0809">Transit peptide</keyword>
<dbReference type="SUPFAM" id="SSF69322">
    <property type="entry name" value="Tricorn protease domain 2"/>
    <property type="match status" value="1"/>
</dbReference>
<dbReference type="GO" id="GO:0042128">
    <property type="term" value="P:nitrate assimilation"/>
    <property type="evidence" value="ECO:0007669"/>
    <property type="project" value="UniProtKB-KW"/>
</dbReference>
<evidence type="ECO:0000256" key="10">
    <source>
        <dbReference type="ARBA" id="ARBA00023004"/>
    </source>
</evidence>
<evidence type="ECO:0000256" key="6">
    <source>
        <dbReference type="ARBA" id="ARBA00022714"/>
    </source>
</evidence>
<dbReference type="InterPro" id="IPR056167">
    <property type="entry name" value="A-sol_ELP1"/>
</dbReference>
<dbReference type="SUPFAM" id="SSF50978">
    <property type="entry name" value="WD40 repeat-like"/>
    <property type="match status" value="1"/>
</dbReference>
<dbReference type="PANTHER" id="PTHR12747">
    <property type="entry name" value="ELONGATOR COMPLEX PROTEIN 1"/>
    <property type="match status" value="1"/>
</dbReference>
<evidence type="ECO:0000313" key="17">
    <source>
        <dbReference type="Proteomes" id="UP000188268"/>
    </source>
</evidence>
<dbReference type="Pfam" id="PF23797">
    <property type="entry name" value="Beta-prop_ELP1_2nd"/>
    <property type="match status" value="1"/>
</dbReference>
<protein>
    <recommendedName>
        <fullName evidence="13">Elongator complex protein 1</fullName>
    </recommendedName>
</protein>
<comment type="similarity">
    <text evidence="3">Belongs to the ELP1/IKA1 family.</text>
</comment>
<keyword evidence="9" id="KW-0560">Oxidoreductase</keyword>
<dbReference type="PROSITE" id="PS51296">
    <property type="entry name" value="RIESKE"/>
    <property type="match status" value="1"/>
</dbReference>
<dbReference type="Gene3D" id="1.25.40.470">
    <property type="match status" value="1"/>
</dbReference>
<evidence type="ECO:0000256" key="8">
    <source>
        <dbReference type="ARBA" id="ARBA00022946"/>
    </source>
</evidence>
<sequence>MSTAIHPNYHFIPAPTPLSRRFRRRHHLPILLRQPNNHLPLTYTQCSSSSGSSGRFTCKATQVSSVSEEEGSSASGGGGENWVPVVPLAALPKGERRVIIQDGETILLLWYKDQVFAIENRSPAEGAYTEGLLNAKLTQDGCIVCPTTDSTFDLRTGAIKEWYPKNPVLRVLTPALRSLFVYPVKLDEENIYISIRGGIKSDAAAEIVFSGKAQPGVTASDVNVDEVKMVVDEGSEGFGFTGKNEIINGKAAIIGFLLLLDFELLTEGEVLLFSAYDIERNRFFFASSDNLIYTLHLSSFQNERAWSKGSLQAEIDTLDLEPEDVITSFDYLMEKEALIVGTSSGLLLLHTVDGKETEVVGRVEGGVKCISPSPDGDLLGVTTGFGQLLVMTHDWDLLYETALEDHPEGELDFPSRDFGSPISWRGDGKYFATLSEESNSSVKKRLKVWERDAGALHATSEPKELMGATLEWMPSGAKIAAVCERKAEKKGPSIVFYERNGLERSSFNINEPMDATVELLKWNCSSDLLAAIVRSVNYDSVKIWSFSNNHWYLKHDIKYLRKNGVRFMWDPTKPQQLICWTLGGQVTVYKFIWVTAVMEDSTALVIDDSKILVTPLSLSLMPPPMHLFSLNFPIPVREMAFHSIKGKTRLAAFLSNGCLCVAELPAPDTWEELEGKEFNVEHCLSESLGSFVHLTWLDSNLLLAVSHYGFNHSNCSSQSSSSEDMIGFYLQEIELACSEDNVPGLVTGSGWHARVSYQNLLEGLVLGIVPNPAKRCSAFVQFDGGEVLEYSSKLGIARRDLNHGETSFSSSCPWMNAVLVGASELSKPLLFGLDDLGRLHVGRRILCSNCSSFSFYSNLADNVITHLILATKQDLLFIVDISDILHGELELTYENFIHVGSKRKQEENINFINIWERGAKIVGVLHGDEDAVILQTNRGNLECIYPRKLVLASIFNALNQRRFRDALLMVRRHRIDFNVIVDYSGLQVFLQLASEFVRQVNNLSYITEFVCAIKNENITETLYKKFLSLPYCKEQKDVQASDFNASLETNKVSSVLLAIRRALEEQVPESPARELCILTTLARSDPPALEEALERVKVIREMELLGSDDPRRKNRPSAEEALKHLLWLSDSEAVFEAALGLYDLNLAAIVALNSQRDPKEFLPFLQELERMPALLMRYNIDLRLHRFEKALKHIVSAGDTHFADCMNLMKKNPQLYPLGLQLITDPPKRGQVLEAWGDHLSDEKCFEDAAATYLCCSSLQKALKAYRECGNWSGVLTVAGLIKLERDEVMQLAHELCEELQALGKPGEAAKIALDYCGDVNAGINLLISAREWEEALRVAFLHRREDLVSEVENASLDCASSLIDEYKEGLEKVGKYLARYLAVRQRRLLLAAKLRSEERSINDLDDDTASEASSTFSGMSVYTTGSRKSSAASTGSTVASRARDARRQRSRGKIRPGSPGEEMALVEHLKGMSLTAGAKHELKSLLISLVMLGKEETARKLQQVAENFQLSHIAAVRLAEDTVSSDSINEHAHTLERYLQKVKTEVPDADTFSWRCRVFLSP</sequence>
<dbReference type="Pfam" id="PF13806">
    <property type="entry name" value="Rieske_2"/>
    <property type="match status" value="1"/>
</dbReference>
<proteinExistence type="inferred from homology"/>
<keyword evidence="12" id="KW-0534">Nitrate assimilation</keyword>
<dbReference type="GO" id="GO:0008942">
    <property type="term" value="F:nitrite reductase [NAD(P)H] activity"/>
    <property type="evidence" value="ECO:0007669"/>
    <property type="project" value="InterPro"/>
</dbReference>
<keyword evidence="4" id="KW-0963">Cytoplasm</keyword>
<gene>
    <name evidence="16" type="ORF">CCACVL1_25244</name>
</gene>
<keyword evidence="7" id="KW-0479">Metal-binding</keyword>
<dbReference type="InterPro" id="IPR036322">
    <property type="entry name" value="WD40_repeat_dom_sf"/>
</dbReference>
<comment type="subcellular location">
    <subcellularLocation>
        <location evidence="1">Cytoplasm</location>
    </subcellularLocation>
</comment>
<dbReference type="STRING" id="210143.A0A1R3GLP5"/>
<dbReference type="Pfam" id="PF23925">
    <property type="entry name" value="A-sol_ELP1"/>
    <property type="match status" value="1"/>
</dbReference>
<dbReference type="UniPathway" id="UPA00988"/>
<evidence type="ECO:0000313" key="16">
    <source>
        <dbReference type="EMBL" id="OMO58940.1"/>
    </source>
</evidence>
<keyword evidence="10" id="KW-0408">Iron</keyword>
<dbReference type="OrthoDB" id="40048at2759"/>
<keyword evidence="11" id="KW-0411">Iron-sulfur</keyword>
<dbReference type="Proteomes" id="UP000188268">
    <property type="component" value="Unassembled WGS sequence"/>
</dbReference>
<comment type="caution">
    <text evidence="16">The sequence shown here is derived from an EMBL/GenBank/DDBJ whole genome shotgun (WGS) entry which is preliminary data.</text>
</comment>
<reference evidence="16 17" key="1">
    <citation type="submission" date="2013-09" db="EMBL/GenBank/DDBJ databases">
        <title>Corchorus capsularis genome sequencing.</title>
        <authorList>
            <person name="Alam M."/>
            <person name="Haque M.S."/>
            <person name="Islam M.S."/>
            <person name="Emdad E.M."/>
            <person name="Islam M.M."/>
            <person name="Ahmed B."/>
            <person name="Halim A."/>
            <person name="Hossen Q.M.M."/>
            <person name="Hossain M.Z."/>
            <person name="Ahmed R."/>
            <person name="Khan M.M."/>
            <person name="Islam R."/>
            <person name="Rashid M.M."/>
            <person name="Khan S.A."/>
            <person name="Rahman M.S."/>
            <person name="Alam M."/>
        </authorList>
    </citation>
    <scope>NUCLEOTIDE SEQUENCE [LARGE SCALE GENOMIC DNA]</scope>
    <source>
        <strain evidence="17">cv. CVL-1</strain>
        <tissue evidence="16">Whole seedling</tissue>
    </source>
</reference>
<dbReference type="GO" id="GO:0000049">
    <property type="term" value="F:tRNA binding"/>
    <property type="evidence" value="ECO:0007669"/>
    <property type="project" value="TreeGrafter"/>
</dbReference>
<dbReference type="Pfam" id="PF23936">
    <property type="entry name" value="HB_ELP1"/>
    <property type="match status" value="1"/>
</dbReference>
<evidence type="ECO:0000256" key="3">
    <source>
        <dbReference type="ARBA" id="ARBA00006086"/>
    </source>
</evidence>
<evidence type="ECO:0000256" key="1">
    <source>
        <dbReference type="ARBA" id="ARBA00004496"/>
    </source>
</evidence>
<feature type="region of interest" description="Disordered" evidence="14">
    <location>
        <begin position="1422"/>
        <end position="1462"/>
    </location>
</feature>
<dbReference type="InterPro" id="IPR015943">
    <property type="entry name" value="WD40/YVTN_repeat-like_dom_sf"/>
</dbReference>
<evidence type="ECO:0000256" key="14">
    <source>
        <dbReference type="SAM" id="MobiDB-lite"/>
    </source>
</evidence>
<dbReference type="GO" id="GO:0051537">
    <property type="term" value="F:2 iron, 2 sulfur cluster binding"/>
    <property type="evidence" value="ECO:0007669"/>
    <property type="project" value="UniProtKB-KW"/>
</dbReference>
<organism evidence="16 17">
    <name type="scientific">Corchorus capsularis</name>
    <name type="common">Jute</name>
    <dbReference type="NCBI Taxonomy" id="210143"/>
    <lineage>
        <taxon>Eukaryota</taxon>
        <taxon>Viridiplantae</taxon>
        <taxon>Streptophyta</taxon>
        <taxon>Embryophyta</taxon>
        <taxon>Tracheophyta</taxon>
        <taxon>Spermatophyta</taxon>
        <taxon>Magnoliopsida</taxon>
        <taxon>eudicotyledons</taxon>
        <taxon>Gunneridae</taxon>
        <taxon>Pentapetalae</taxon>
        <taxon>rosids</taxon>
        <taxon>malvids</taxon>
        <taxon>Malvales</taxon>
        <taxon>Malvaceae</taxon>
        <taxon>Grewioideae</taxon>
        <taxon>Apeibeae</taxon>
        <taxon>Corchorus</taxon>
    </lineage>
</organism>
<evidence type="ECO:0000256" key="5">
    <source>
        <dbReference type="ARBA" id="ARBA00022694"/>
    </source>
</evidence>
<dbReference type="Gramene" id="OMO58940">
    <property type="protein sequence ID" value="OMO58940"/>
    <property type="gene ID" value="CCACVL1_25244"/>
</dbReference>
<comment type="pathway">
    <text evidence="2">tRNA modification; 5-methoxycarbonylmethyl-2-thiouridine-tRNA biosynthesis.</text>
</comment>
<dbReference type="GO" id="GO:0002926">
    <property type="term" value="P:tRNA wobble base 5-methoxycarbonylmethyl-2-thiouridinylation"/>
    <property type="evidence" value="ECO:0007669"/>
    <property type="project" value="TreeGrafter"/>
</dbReference>
<dbReference type="InterPro" id="IPR056169">
    <property type="entry name" value="HB_ELP1"/>
</dbReference>
<dbReference type="InterPro" id="IPR056166">
    <property type="entry name" value="TPR_ELP1"/>
</dbReference>
<name>A0A1R3GLP5_COCAP</name>
<evidence type="ECO:0000256" key="12">
    <source>
        <dbReference type="ARBA" id="ARBA00023063"/>
    </source>
</evidence>
<keyword evidence="17" id="KW-1185">Reference proteome</keyword>
<accession>A0A1R3GLP5</accession>
<dbReference type="OMA" id="WRESLYC"/>
<dbReference type="GO" id="GO:0005829">
    <property type="term" value="C:cytosol"/>
    <property type="evidence" value="ECO:0007669"/>
    <property type="project" value="TreeGrafter"/>
</dbReference>
<dbReference type="InterPro" id="IPR056164">
    <property type="entry name" value="Beta-prop_ELP1_1st"/>
</dbReference>
<dbReference type="EMBL" id="AWWV01014065">
    <property type="protein sequence ID" value="OMO58940.1"/>
    <property type="molecule type" value="Genomic_DNA"/>
</dbReference>
<feature type="domain" description="Rieske" evidence="15">
    <location>
        <begin position="82"/>
        <end position="193"/>
    </location>
</feature>
<dbReference type="GO" id="GO:0033588">
    <property type="term" value="C:elongator holoenzyme complex"/>
    <property type="evidence" value="ECO:0007669"/>
    <property type="project" value="InterPro"/>
</dbReference>
<dbReference type="PANTHER" id="PTHR12747:SF0">
    <property type="entry name" value="ELONGATOR COMPLEX PROTEIN 1"/>
    <property type="match status" value="1"/>
</dbReference>
<dbReference type="InterPro" id="IPR006849">
    <property type="entry name" value="Elp1"/>
</dbReference>
<dbReference type="InterPro" id="IPR036922">
    <property type="entry name" value="Rieske_2Fe-2S_sf"/>
</dbReference>
<feature type="compositionally biased region" description="Low complexity" evidence="14">
    <location>
        <begin position="1430"/>
        <end position="1441"/>
    </location>
</feature>
<dbReference type="GO" id="GO:0046872">
    <property type="term" value="F:metal ion binding"/>
    <property type="evidence" value="ECO:0007669"/>
    <property type="project" value="UniProtKB-KW"/>
</dbReference>
<dbReference type="Gene3D" id="2.102.10.10">
    <property type="entry name" value="Rieske [2Fe-2S] iron-sulphur domain"/>
    <property type="match status" value="1"/>
</dbReference>